<evidence type="ECO:0000256" key="5">
    <source>
        <dbReference type="ARBA" id="ARBA00023136"/>
    </source>
</evidence>
<evidence type="ECO:0000256" key="2">
    <source>
        <dbReference type="ARBA" id="ARBA00022448"/>
    </source>
</evidence>
<dbReference type="InterPro" id="IPR045263">
    <property type="entry name" value="GLUT"/>
</dbReference>
<dbReference type="InterPro" id="IPR020846">
    <property type="entry name" value="MFS_dom"/>
</dbReference>
<evidence type="ECO:0000256" key="1">
    <source>
        <dbReference type="ARBA" id="ARBA00004141"/>
    </source>
</evidence>
<keyword evidence="3 6" id="KW-0812">Transmembrane</keyword>
<keyword evidence="2" id="KW-0813">Transport</keyword>
<feature type="transmembrane region" description="Helical" evidence="6">
    <location>
        <begin position="230"/>
        <end position="253"/>
    </location>
</feature>
<dbReference type="InterPro" id="IPR036259">
    <property type="entry name" value="MFS_trans_sf"/>
</dbReference>
<evidence type="ECO:0000256" key="3">
    <source>
        <dbReference type="ARBA" id="ARBA00022692"/>
    </source>
</evidence>
<dbReference type="EMBL" id="JASJQH010008111">
    <property type="protein sequence ID" value="KAK9695178.1"/>
    <property type="molecule type" value="Genomic_DNA"/>
</dbReference>
<evidence type="ECO:0000313" key="9">
    <source>
        <dbReference type="Proteomes" id="UP001479436"/>
    </source>
</evidence>
<feature type="transmembrane region" description="Helical" evidence="6">
    <location>
        <begin position="293"/>
        <end position="314"/>
    </location>
</feature>
<feature type="domain" description="Major facilitator superfamily (MFS) profile" evidence="7">
    <location>
        <begin position="1"/>
        <end position="318"/>
    </location>
</feature>
<feature type="transmembrane region" description="Helical" evidence="6">
    <location>
        <begin position="202"/>
        <end position="224"/>
    </location>
</feature>
<feature type="transmembrane region" description="Helical" evidence="6">
    <location>
        <begin position="265"/>
        <end position="287"/>
    </location>
</feature>
<dbReference type="Gene3D" id="1.20.1250.20">
    <property type="entry name" value="MFS general substrate transporter like domains"/>
    <property type="match status" value="1"/>
</dbReference>
<dbReference type="InterPro" id="IPR005829">
    <property type="entry name" value="Sugar_transporter_CS"/>
</dbReference>
<evidence type="ECO:0000256" key="4">
    <source>
        <dbReference type="ARBA" id="ARBA00022989"/>
    </source>
</evidence>
<evidence type="ECO:0000259" key="7">
    <source>
        <dbReference type="PROSITE" id="PS50850"/>
    </source>
</evidence>
<feature type="transmembrane region" description="Helical" evidence="6">
    <location>
        <begin position="138"/>
        <end position="161"/>
    </location>
</feature>
<keyword evidence="4 6" id="KW-1133">Transmembrane helix</keyword>
<feature type="transmembrane region" description="Helical" evidence="6">
    <location>
        <begin position="20"/>
        <end position="41"/>
    </location>
</feature>
<dbReference type="Proteomes" id="UP001479436">
    <property type="component" value="Unassembled WGS sequence"/>
</dbReference>
<dbReference type="PANTHER" id="PTHR23503">
    <property type="entry name" value="SOLUTE CARRIER FAMILY 2"/>
    <property type="match status" value="1"/>
</dbReference>
<keyword evidence="5 6" id="KW-0472">Membrane</keyword>
<accession>A0ABR2VR92</accession>
<reference evidence="8 9" key="1">
    <citation type="submission" date="2023-04" db="EMBL/GenBank/DDBJ databases">
        <title>Genome of Basidiobolus ranarum AG-B5.</title>
        <authorList>
            <person name="Stajich J.E."/>
            <person name="Carter-House D."/>
            <person name="Gryganskyi A."/>
        </authorList>
    </citation>
    <scope>NUCLEOTIDE SEQUENCE [LARGE SCALE GENOMIC DNA]</scope>
    <source>
        <strain evidence="8 9">AG-B5</strain>
    </source>
</reference>
<feature type="transmembrane region" description="Helical" evidence="6">
    <location>
        <begin position="173"/>
        <end position="195"/>
    </location>
</feature>
<dbReference type="SUPFAM" id="SSF103473">
    <property type="entry name" value="MFS general substrate transporter"/>
    <property type="match status" value="1"/>
</dbReference>
<proteinExistence type="predicted"/>
<dbReference type="PROSITE" id="PS50850">
    <property type="entry name" value="MFS"/>
    <property type="match status" value="1"/>
</dbReference>
<keyword evidence="9" id="KW-1185">Reference proteome</keyword>
<evidence type="ECO:0000313" key="8">
    <source>
        <dbReference type="EMBL" id="KAK9695178.1"/>
    </source>
</evidence>
<comment type="subcellular location">
    <subcellularLocation>
        <location evidence="1">Membrane</location>
        <topology evidence="1">Multi-pass membrane protein</topology>
    </subcellularLocation>
</comment>
<comment type="caution">
    <text evidence="8">The sequence shown here is derived from an EMBL/GenBank/DDBJ whole genome shotgun (WGS) entry which is preliminary data.</text>
</comment>
<evidence type="ECO:0000256" key="6">
    <source>
        <dbReference type="SAM" id="Phobius"/>
    </source>
</evidence>
<dbReference type="PROSITE" id="PS00216">
    <property type="entry name" value="SUGAR_TRANSPORT_1"/>
    <property type="match status" value="1"/>
</dbReference>
<gene>
    <name evidence="8" type="primary">HGT20_21</name>
    <name evidence="8" type="ORF">K7432_013111</name>
</gene>
<dbReference type="InterPro" id="IPR005828">
    <property type="entry name" value="MFS_sugar_transport-like"/>
</dbReference>
<name>A0ABR2VR92_9FUNG</name>
<protein>
    <submittedName>
        <fullName evidence="8">Bifunctional purine biosynthesis protein PurH</fullName>
    </submittedName>
</protein>
<organism evidence="8 9">
    <name type="scientific">Basidiobolus ranarum</name>
    <dbReference type="NCBI Taxonomy" id="34480"/>
    <lineage>
        <taxon>Eukaryota</taxon>
        <taxon>Fungi</taxon>
        <taxon>Fungi incertae sedis</taxon>
        <taxon>Zoopagomycota</taxon>
        <taxon>Entomophthoromycotina</taxon>
        <taxon>Basidiobolomycetes</taxon>
        <taxon>Basidiobolales</taxon>
        <taxon>Basidiobolaceae</taxon>
        <taxon>Basidiobolus</taxon>
    </lineage>
</organism>
<sequence>MGGILVSQGLGIPFATVPGWRWLMGGTLAPAILQMILLPFCQETPRFLIMNEQYDKARDSLLRLRKGCQVDLEYDDMLRAQKESGSTGFSGNTATVGSSMRLSIIEVARPPVELGETKVAAPLNIIEILKSKKLRKMALVGITLFALQPLSGMIGIVYYSTSIFEKVFGAAKASYVTLGIASINFLLTFLSAVVIEKAGRKLLLIISEVGMMVASALLVVGSTLALDPLVIAAAFLFVAAFAIGLGPITVILIPELMPTKAVSAVISMANNVGWICTFAVGLLLPLLTESLMTYTFTIFVGTNLFALVFTLLFVPNKKK</sequence>
<dbReference type="Pfam" id="PF00083">
    <property type="entry name" value="Sugar_tr"/>
    <property type="match status" value="1"/>
</dbReference>
<dbReference type="PANTHER" id="PTHR23503:SF8">
    <property type="entry name" value="FACILITATED GLUCOSE TRANSPORTER PROTEIN 1"/>
    <property type="match status" value="1"/>
</dbReference>